<dbReference type="Proteomes" id="UP000072003">
    <property type="component" value="Unassembled WGS sequence"/>
</dbReference>
<name>A0A0Z8EM93_STRSU</name>
<dbReference type="EMBL" id="FIFN01000019">
    <property type="protein sequence ID" value="CYU26167.1"/>
    <property type="molecule type" value="Genomic_DNA"/>
</dbReference>
<evidence type="ECO:0000313" key="2">
    <source>
        <dbReference type="EMBL" id="CYV13934.1"/>
    </source>
</evidence>
<proteinExistence type="predicted"/>
<evidence type="ECO:0000313" key="4">
    <source>
        <dbReference type="Proteomes" id="UP000072618"/>
    </source>
</evidence>
<dbReference type="AlphaFoldDB" id="A0A0Z8EM93"/>
<accession>A0A0Z8EM93</accession>
<organism evidence="2 4">
    <name type="scientific">Streptococcus suis</name>
    <dbReference type="NCBI Taxonomy" id="1307"/>
    <lineage>
        <taxon>Bacteria</taxon>
        <taxon>Bacillati</taxon>
        <taxon>Bacillota</taxon>
        <taxon>Bacilli</taxon>
        <taxon>Lactobacillales</taxon>
        <taxon>Streptococcaceae</taxon>
        <taxon>Streptococcus</taxon>
    </lineage>
</organism>
<sequence>MASKFDPLIIEILDNYHDKIHETVRYDELGEFLTTLLYKYKEIHPYKRPSVIEIDGVKIIDPGDFHI</sequence>
<gene>
    <name evidence="2" type="ORF">ERS132394_02378</name>
    <name evidence="1" type="ORF">ERS132462_01682</name>
</gene>
<dbReference type="RefSeq" id="WP_044670367.1">
    <property type="nucleotide sequence ID" value="NZ_CEDC01000003.1"/>
</dbReference>
<reference evidence="3 4" key="1">
    <citation type="submission" date="2016-02" db="EMBL/GenBank/DDBJ databases">
        <authorList>
            <consortium name="Pathogen Informatics"/>
        </authorList>
    </citation>
    <scope>NUCLEOTIDE SEQUENCE [LARGE SCALE GENOMIC DNA]</scope>
    <source>
        <strain evidence="1 3">LSS100</strain>
        <strain evidence="2 4">LSS32</strain>
    </source>
</reference>
<dbReference type="EMBL" id="FIGJ01000055">
    <property type="protein sequence ID" value="CYV13934.1"/>
    <property type="molecule type" value="Genomic_DNA"/>
</dbReference>
<protein>
    <submittedName>
        <fullName evidence="2">Uncharacterized protein</fullName>
    </submittedName>
</protein>
<evidence type="ECO:0000313" key="1">
    <source>
        <dbReference type="EMBL" id="CYU26167.1"/>
    </source>
</evidence>
<evidence type="ECO:0000313" key="3">
    <source>
        <dbReference type="Proteomes" id="UP000072003"/>
    </source>
</evidence>
<dbReference type="Proteomes" id="UP000072618">
    <property type="component" value="Unassembled WGS sequence"/>
</dbReference>